<accession>X1IRW6</accession>
<sequence>MNKSIQKSILDSLLFIKENPGVIWSEYDMQTIISLHLMKVPEFTPDLIHREYPYSSRISLFMPKKSENREKERAHKFDIVIFSKDDVCNINDRNGYLIVRGENRDG</sequence>
<dbReference type="EMBL" id="BARU01043795">
    <property type="protein sequence ID" value="GAH85201.1"/>
    <property type="molecule type" value="Genomic_DNA"/>
</dbReference>
<dbReference type="AlphaFoldDB" id="X1IRW6"/>
<organism evidence="1">
    <name type="scientific">marine sediment metagenome</name>
    <dbReference type="NCBI Taxonomy" id="412755"/>
    <lineage>
        <taxon>unclassified sequences</taxon>
        <taxon>metagenomes</taxon>
        <taxon>ecological metagenomes</taxon>
    </lineage>
</organism>
<feature type="non-terminal residue" evidence="1">
    <location>
        <position position="106"/>
    </location>
</feature>
<reference evidence="1" key="1">
    <citation type="journal article" date="2014" name="Front. Microbiol.">
        <title>High frequency of phylogenetically diverse reductive dehalogenase-homologous genes in deep subseafloor sedimentary metagenomes.</title>
        <authorList>
            <person name="Kawai M."/>
            <person name="Futagami T."/>
            <person name="Toyoda A."/>
            <person name="Takaki Y."/>
            <person name="Nishi S."/>
            <person name="Hori S."/>
            <person name="Arai W."/>
            <person name="Tsubouchi T."/>
            <person name="Morono Y."/>
            <person name="Uchiyama I."/>
            <person name="Ito T."/>
            <person name="Fujiyama A."/>
            <person name="Inagaki F."/>
            <person name="Takami H."/>
        </authorList>
    </citation>
    <scope>NUCLEOTIDE SEQUENCE</scope>
    <source>
        <strain evidence="1">Expedition CK06-06</strain>
    </source>
</reference>
<gene>
    <name evidence="1" type="ORF">S03H2_66990</name>
</gene>
<protein>
    <submittedName>
        <fullName evidence="1">Uncharacterized protein</fullName>
    </submittedName>
</protein>
<evidence type="ECO:0000313" key="1">
    <source>
        <dbReference type="EMBL" id="GAH85201.1"/>
    </source>
</evidence>
<comment type="caution">
    <text evidence="1">The sequence shown here is derived from an EMBL/GenBank/DDBJ whole genome shotgun (WGS) entry which is preliminary data.</text>
</comment>
<name>X1IRW6_9ZZZZ</name>
<proteinExistence type="predicted"/>